<dbReference type="InterPro" id="IPR013785">
    <property type="entry name" value="Aldolase_TIM"/>
</dbReference>
<dbReference type="NCBIfam" id="TIGR00737">
    <property type="entry name" value="nifR3_yhdG"/>
    <property type="match status" value="1"/>
</dbReference>
<evidence type="ECO:0000256" key="3">
    <source>
        <dbReference type="ARBA" id="ARBA00022555"/>
    </source>
</evidence>
<evidence type="ECO:0000256" key="12">
    <source>
        <dbReference type="PIRNR" id="PIRNR006621"/>
    </source>
</evidence>
<evidence type="ECO:0000256" key="5">
    <source>
        <dbReference type="ARBA" id="ARBA00022643"/>
    </source>
</evidence>
<keyword evidence="15" id="KW-1185">Reference proteome</keyword>
<dbReference type="InterPro" id="IPR001269">
    <property type="entry name" value="DUS_fam"/>
</dbReference>
<evidence type="ECO:0000256" key="2">
    <source>
        <dbReference type="ARBA" id="ARBA00002790"/>
    </source>
</evidence>
<dbReference type="PROSITE" id="PS01136">
    <property type="entry name" value="UPF0034"/>
    <property type="match status" value="1"/>
</dbReference>
<comment type="caution">
    <text evidence="14">The sequence shown here is derived from an EMBL/GenBank/DDBJ whole genome shotgun (WGS) entry which is preliminary data.</text>
</comment>
<comment type="similarity">
    <text evidence="12">Belongs to the dus family.</text>
</comment>
<comment type="catalytic activity">
    <reaction evidence="10">
        <text>a 5,6-dihydrouridine in tRNA + NADP(+) = a uridine in tRNA + NADPH + H(+)</text>
        <dbReference type="Rhea" id="RHEA:23624"/>
        <dbReference type="Rhea" id="RHEA-COMP:13339"/>
        <dbReference type="Rhea" id="RHEA-COMP:13887"/>
        <dbReference type="ChEBI" id="CHEBI:15378"/>
        <dbReference type="ChEBI" id="CHEBI:57783"/>
        <dbReference type="ChEBI" id="CHEBI:58349"/>
        <dbReference type="ChEBI" id="CHEBI:65315"/>
        <dbReference type="ChEBI" id="CHEBI:74443"/>
    </reaction>
</comment>
<evidence type="ECO:0000256" key="7">
    <source>
        <dbReference type="ARBA" id="ARBA00022857"/>
    </source>
</evidence>
<sequence length="325" mass="36249">MKIGSLDLGKHPLLLAPMESVTDPSFRSLCKDLGADMMYTEFVSAKALVRKVNRTVRKLEIAEKERPVGIQLYGGDVDLMREAAIMAEEANPEVIDINFGCPVKKIATKGSGSGLLRDIPTLLEITKSIVDAVNVPVTVKTRLGWDDNSLVIETLAEQLQDMGIAALTIHGRTREQMYSGKADWTLIGKVKNNPRMHIPIIGNGDITGPEKARELIDRYGVDALMIGRPAIGKPWIFKEVKHYLNTGELLPPLSVPQQAELLKELVRRSVDYIDEKAGILHARRHLAKVFTDLPDIRELRIKLLTRKHVPEVLAVLDEIVERYSD</sequence>
<dbReference type="PANTHER" id="PTHR45846">
    <property type="entry name" value="TRNA-DIHYDROURIDINE(47) SYNTHASE [NAD(P)(+)]-LIKE"/>
    <property type="match status" value="1"/>
</dbReference>
<accession>A0ABS5JTR9</accession>
<organism evidence="14 15">
    <name type="scientific">Carboxylicivirga linearis</name>
    <dbReference type="NCBI Taxonomy" id="1628157"/>
    <lineage>
        <taxon>Bacteria</taxon>
        <taxon>Pseudomonadati</taxon>
        <taxon>Bacteroidota</taxon>
        <taxon>Bacteroidia</taxon>
        <taxon>Marinilabiliales</taxon>
        <taxon>Marinilabiliaceae</taxon>
        <taxon>Carboxylicivirga</taxon>
    </lineage>
</organism>
<keyword evidence="3" id="KW-0820">tRNA-binding</keyword>
<dbReference type="Gene3D" id="3.20.20.70">
    <property type="entry name" value="Aldolase class I"/>
    <property type="match status" value="1"/>
</dbReference>
<dbReference type="PIRSF" id="PIRSF006621">
    <property type="entry name" value="Dus"/>
    <property type="match status" value="1"/>
</dbReference>
<keyword evidence="6 12" id="KW-0819">tRNA processing</keyword>
<dbReference type="Pfam" id="PF01207">
    <property type="entry name" value="Dus"/>
    <property type="match status" value="1"/>
</dbReference>
<dbReference type="RefSeq" id="WP_212215557.1">
    <property type="nucleotide sequence ID" value="NZ_JAGUCO010000004.1"/>
</dbReference>
<dbReference type="PANTHER" id="PTHR45846:SF1">
    <property type="entry name" value="TRNA-DIHYDROURIDINE(47) SYNTHASE [NAD(P)(+)]-LIKE"/>
    <property type="match status" value="1"/>
</dbReference>
<dbReference type="Gene3D" id="1.10.1200.80">
    <property type="entry name" value="Putative flavin oxidoreducatase, domain 2"/>
    <property type="match status" value="1"/>
</dbReference>
<evidence type="ECO:0000313" key="15">
    <source>
        <dbReference type="Proteomes" id="UP000708576"/>
    </source>
</evidence>
<feature type="domain" description="DUS-like FMN-binding" evidence="13">
    <location>
        <begin position="14"/>
        <end position="317"/>
    </location>
</feature>
<comment type="catalytic activity">
    <reaction evidence="11">
        <text>a 5,6-dihydrouridine in tRNA + NAD(+) = a uridine in tRNA + NADH + H(+)</text>
        <dbReference type="Rhea" id="RHEA:54452"/>
        <dbReference type="Rhea" id="RHEA-COMP:13339"/>
        <dbReference type="Rhea" id="RHEA-COMP:13887"/>
        <dbReference type="ChEBI" id="CHEBI:15378"/>
        <dbReference type="ChEBI" id="CHEBI:57540"/>
        <dbReference type="ChEBI" id="CHEBI:57945"/>
        <dbReference type="ChEBI" id="CHEBI:65315"/>
        <dbReference type="ChEBI" id="CHEBI:74443"/>
    </reaction>
</comment>
<keyword evidence="7" id="KW-0521">NADP</keyword>
<evidence type="ECO:0000256" key="1">
    <source>
        <dbReference type="ARBA" id="ARBA00001917"/>
    </source>
</evidence>
<dbReference type="CDD" id="cd02801">
    <property type="entry name" value="DUS_like_FMN"/>
    <property type="match status" value="1"/>
</dbReference>
<dbReference type="SUPFAM" id="SSF51395">
    <property type="entry name" value="FMN-linked oxidoreductases"/>
    <property type="match status" value="1"/>
</dbReference>
<reference evidence="14 15" key="1">
    <citation type="journal article" date="2015" name="Int. J. Syst. Evol. Microbiol.">
        <title>Carboxylicivirga linearis sp. nov., isolated from a sea cucumber culture pond.</title>
        <authorList>
            <person name="Wang F.Q."/>
            <person name="Zhou Y.X."/>
            <person name="Lin X.Z."/>
            <person name="Chen G.J."/>
            <person name="Du Z.J."/>
        </authorList>
    </citation>
    <scope>NUCLEOTIDE SEQUENCE [LARGE SCALE GENOMIC DNA]</scope>
    <source>
        <strain evidence="14 15">FB218</strain>
    </source>
</reference>
<evidence type="ECO:0000256" key="6">
    <source>
        <dbReference type="ARBA" id="ARBA00022694"/>
    </source>
</evidence>
<keyword evidence="9 12" id="KW-0560">Oxidoreductase</keyword>
<dbReference type="InterPro" id="IPR024036">
    <property type="entry name" value="tRNA-dHydroUridine_Synthase_C"/>
</dbReference>
<evidence type="ECO:0000256" key="8">
    <source>
        <dbReference type="ARBA" id="ARBA00022884"/>
    </source>
</evidence>
<evidence type="ECO:0000256" key="4">
    <source>
        <dbReference type="ARBA" id="ARBA00022630"/>
    </source>
</evidence>
<keyword evidence="8" id="KW-0694">RNA-binding</keyword>
<dbReference type="InterPro" id="IPR035587">
    <property type="entry name" value="DUS-like_FMN-bd"/>
</dbReference>
<dbReference type="Proteomes" id="UP000708576">
    <property type="component" value="Unassembled WGS sequence"/>
</dbReference>
<name>A0ABS5JTR9_9BACT</name>
<keyword evidence="4 12" id="KW-0285">Flavoprotein</keyword>
<dbReference type="GO" id="GO:0016491">
    <property type="term" value="F:oxidoreductase activity"/>
    <property type="evidence" value="ECO:0007669"/>
    <property type="project" value="UniProtKB-KW"/>
</dbReference>
<evidence type="ECO:0000256" key="10">
    <source>
        <dbReference type="ARBA" id="ARBA00048205"/>
    </source>
</evidence>
<dbReference type="EMBL" id="JAGUCO010000004">
    <property type="protein sequence ID" value="MBS2098313.1"/>
    <property type="molecule type" value="Genomic_DNA"/>
</dbReference>
<evidence type="ECO:0000259" key="13">
    <source>
        <dbReference type="Pfam" id="PF01207"/>
    </source>
</evidence>
<gene>
    <name evidence="14" type="primary">dusB</name>
    <name evidence="14" type="ORF">KEM10_08470</name>
</gene>
<evidence type="ECO:0000256" key="9">
    <source>
        <dbReference type="ARBA" id="ARBA00023002"/>
    </source>
</evidence>
<evidence type="ECO:0000313" key="14">
    <source>
        <dbReference type="EMBL" id="MBS2098313.1"/>
    </source>
</evidence>
<proteinExistence type="inferred from homology"/>
<dbReference type="EC" id="1.3.1.-" evidence="12"/>
<keyword evidence="5 12" id="KW-0288">FMN</keyword>
<comment type="cofactor">
    <cofactor evidence="1 12">
        <name>FMN</name>
        <dbReference type="ChEBI" id="CHEBI:58210"/>
    </cofactor>
</comment>
<dbReference type="InterPro" id="IPR004652">
    <property type="entry name" value="DusB-like"/>
</dbReference>
<protein>
    <recommendedName>
        <fullName evidence="12">tRNA-dihydrouridine synthase</fullName>
        <ecNumber evidence="12">1.3.1.-</ecNumber>
    </recommendedName>
</protein>
<comment type="function">
    <text evidence="2 12">Catalyzes the synthesis of 5,6-dihydrouridine (D), a modified base found in the D-loop of most tRNAs, via the reduction of the C5-C6 double bond in target uridines.</text>
</comment>
<dbReference type="InterPro" id="IPR018517">
    <property type="entry name" value="tRNA_hU_synthase_CS"/>
</dbReference>
<evidence type="ECO:0000256" key="11">
    <source>
        <dbReference type="ARBA" id="ARBA00048802"/>
    </source>
</evidence>